<dbReference type="Proteomes" id="UP000784294">
    <property type="component" value="Unassembled WGS sequence"/>
</dbReference>
<name>A0A448WAH7_9PLAT</name>
<evidence type="ECO:0000313" key="4">
    <source>
        <dbReference type="Proteomes" id="UP000784294"/>
    </source>
</evidence>
<evidence type="ECO:0000256" key="1">
    <source>
        <dbReference type="PROSITE-ProRule" id="PRU01005"/>
    </source>
</evidence>
<reference evidence="3" key="1">
    <citation type="submission" date="2018-11" db="EMBL/GenBank/DDBJ databases">
        <authorList>
            <consortium name="Pathogen Informatics"/>
        </authorList>
    </citation>
    <scope>NUCLEOTIDE SEQUENCE</scope>
</reference>
<dbReference type="OrthoDB" id="291007at2759"/>
<accession>A0A448WAH7</accession>
<evidence type="ECO:0000313" key="3">
    <source>
        <dbReference type="EMBL" id="VEL07018.1"/>
    </source>
</evidence>
<organism evidence="3 4">
    <name type="scientific">Protopolystoma xenopodis</name>
    <dbReference type="NCBI Taxonomy" id="117903"/>
    <lineage>
        <taxon>Eukaryota</taxon>
        <taxon>Metazoa</taxon>
        <taxon>Spiralia</taxon>
        <taxon>Lophotrochozoa</taxon>
        <taxon>Platyhelminthes</taxon>
        <taxon>Monogenea</taxon>
        <taxon>Polyopisthocotylea</taxon>
        <taxon>Polystomatidea</taxon>
        <taxon>Polystomatidae</taxon>
        <taxon>Protopolystoma</taxon>
    </lineage>
</organism>
<dbReference type="Pfam" id="PF01549">
    <property type="entry name" value="ShK"/>
    <property type="match status" value="3"/>
</dbReference>
<protein>
    <recommendedName>
        <fullName evidence="2">ShKT domain-containing protein</fullName>
    </recommendedName>
</protein>
<feature type="domain" description="ShKT" evidence="2">
    <location>
        <begin position="63"/>
        <end position="97"/>
    </location>
</feature>
<dbReference type="EMBL" id="CAAALY010000847">
    <property type="protein sequence ID" value="VEL07018.1"/>
    <property type="molecule type" value="Genomic_DNA"/>
</dbReference>
<sequence>MLSAYAKRRCYDDPTASVFCSRVRANGGCKQDTKMSITLCRKSCGRCFRHGEIGISEPPSLECSDLEAKLCPRYVREGYCYFDRWTKLNCRRSCDLCLGNGTRVIITYDDHIQNFTEPDASYPFAIADESQPILRLSRKNLTASEPQDSLVASRSYKQPINSGKLYLVDYGDSRAILAAYQRGQCLDRADWLICAVFAERGDCLLPGNVYMTSNCARSCGVCKPNGTFTYSG</sequence>
<keyword evidence="1" id="KW-1015">Disulfide bond</keyword>
<dbReference type="AlphaFoldDB" id="A0A448WAH7"/>
<proteinExistence type="predicted"/>
<dbReference type="InterPro" id="IPR003582">
    <property type="entry name" value="ShKT_dom"/>
</dbReference>
<dbReference type="PROSITE" id="PS51670">
    <property type="entry name" value="SHKT"/>
    <property type="match status" value="2"/>
</dbReference>
<keyword evidence="4" id="KW-1185">Reference proteome</keyword>
<dbReference type="SMART" id="SM00254">
    <property type="entry name" value="ShKT"/>
    <property type="match status" value="3"/>
</dbReference>
<comment type="caution">
    <text evidence="1">Lacks conserved residue(s) required for the propagation of feature annotation.</text>
</comment>
<comment type="caution">
    <text evidence="3">The sequence shown here is derived from an EMBL/GenBank/DDBJ whole genome shotgun (WGS) entry which is preliminary data.</text>
</comment>
<gene>
    <name evidence="3" type="ORF">PXEA_LOCUS458</name>
</gene>
<feature type="disulfide bond" evidence="1">
    <location>
        <begin position="63"/>
        <end position="97"/>
    </location>
</feature>
<evidence type="ECO:0000259" key="2">
    <source>
        <dbReference type="PROSITE" id="PS51670"/>
    </source>
</evidence>
<feature type="domain" description="ShKT" evidence="2">
    <location>
        <begin position="185"/>
        <end position="222"/>
    </location>
</feature>